<evidence type="ECO:0000313" key="3">
    <source>
        <dbReference type="Proteomes" id="UP001165393"/>
    </source>
</evidence>
<reference evidence="2 3" key="1">
    <citation type="journal article" date="2013" name="Antonie Van Leeuwenhoek">
        <title>Echinimonas agarilytica gen. nov., sp. nov., a new gammaproteobacterium isolated from the sea urchin Strongylocentrotus intermedius.</title>
        <authorList>
            <person name="Nedashkovskaya O.I."/>
            <person name="Stenkova A.M."/>
            <person name="Zhukova N.V."/>
            <person name="Van Trappen S."/>
            <person name="Lee J.S."/>
            <person name="Kim S.B."/>
        </authorList>
    </citation>
    <scope>NUCLEOTIDE SEQUENCE [LARGE SCALE GENOMIC DNA]</scope>
    <source>
        <strain evidence="2 3">KMM 6351</strain>
    </source>
</reference>
<dbReference type="NCBIfam" id="NF008362">
    <property type="entry name" value="PRK11152.1"/>
    <property type="match status" value="1"/>
</dbReference>
<dbReference type="InterPro" id="IPR045865">
    <property type="entry name" value="ACT-like_dom_sf"/>
</dbReference>
<evidence type="ECO:0000259" key="1">
    <source>
        <dbReference type="PROSITE" id="PS51671"/>
    </source>
</evidence>
<dbReference type="EC" id="2.2.1.6" evidence="2"/>
<sequence length="93" mass="10493">MNIGSNEHTLSIEAHDRPATIERLLRVIRHRGYRLCKMSVESSQEDERIAVSVTVNCEKSVNFLQQQLAKLVDVSSVEVASINEETNQLRISA</sequence>
<dbReference type="EMBL" id="JAMQGP010000001">
    <property type="protein sequence ID" value="MCM2678205.1"/>
    <property type="molecule type" value="Genomic_DNA"/>
</dbReference>
<dbReference type="GO" id="GO:0003984">
    <property type="term" value="F:acetolactate synthase activity"/>
    <property type="evidence" value="ECO:0007669"/>
    <property type="project" value="UniProtKB-EC"/>
</dbReference>
<proteinExistence type="predicted"/>
<gene>
    <name evidence="2" type="primary">ilvM</name>
    <name evidence="2" type="ORF">NAF29_00775</name>
</gene>
<dbReference type="Proteomes" id="UP001165393">
    <property type="component" value="Unassembled WGS sequence"/>
</dbReference>
<comment type="caution">
    <text evidence="2">The sequence shown here is derived from an EMBL/GenBank/DDBJ whole genome shotgun (WGS) entry which is preliminary data.</text>
</comment>
<dbReference type="Pfam" id="PF13710">
    <property type="entry name" value="ACT_5"/>
    <property type="match status" value="1"/>
</dbReference>
<keyword evidence="2" id="KW-0808">Transferase</keyword>
<dbReference type="PROSITE" id="PS51671">
    <property type="entry name" value="ACT"/>
    <property type="match status" value="1"/>
</dbReference>
<evidence type="ECO:0000313" key="2">
    <source>
        <dbReference type="EMBL" id="MCM2678205.1"/>
    </source>
</evidence>
<name>A0AA42B5Z3_9GAMM</name>
<dbReference type="SUPFAM" id="SSF55021">
    <property type="entry name" value="ACT-like"/>
    <property type="match status" value="1"/>
</dbReference>
<dbReference type="InterPro" id="IPR002912">
    <property type="entry name" value="ACT_dom"/>
</dbReference>
<dbReference type="Gene3D" id="3.30.70.260">
    <property type="match status" value="1"/>
</dbReference>
<dbReference type="RefSeq" id="WP_251259526.1">
    <property type="nucleotide sequence ID" value="NZ_JAMQGP010000001.1"/>
</dbReference>
<keyword evidence="3" id="KW-1185">Reference proteome</keyword>
<dbReference type="AlphaFoldDB" id="A0AA42B5Z3"/>
<organism evidence="2 3">
    <name type="scientific">Echinimonas agarilytica</name>
    <dbReference type="NCBI Taxonomy" id="1215918"/>
    <lineage>
        <taxon>Bacteria</taxon>
        <taxon>Pseudomonadati</taxon>
        <taxon>Pseudomonadota</taxon>
        <taxon>Gammaproteobacteria</taxon>
        <taxon>Alteromonadales</taxon>
        <taxon>Echinimonadaceae</taxon>
        <taxon>Echinimonas</taxon>
    </lineage>
</organism>
<protein>
    <submittedName>
        <fullName evidence="2">Acetolactate synthase 2 small subunit</fullName>
        <ecNumber evidence="2">2.2.1.6</ecNumber>
    </submittedName>
</protein>
<feature type="domain" description="ACT" evidence="1">
    <location>
        <begin position="9"/>
        <end position="82"/>
    </location>
</feature>
<accession>A0AA42B5Z3</accession>